<organism evidence="1 2">
    <name type="scientific">Bradyrhizobium erythrophlei</name>
    <dbReference type="NCBI Taxonomy" id="1437360"/>
    <lineage>
        <taxon>Bacteria</taxon>
        <taxon>Pseudomonadati</taxon>
        <taxon>Pseudomonadota</taxon>
        <taxon>Alphaproteobacteria</taxon>
        <taxon>Hyphomicrobiales</taxon>
        <taxon>Nitrobacteraceae</taxon>
        <taxon>Bradyrhizobium</taxon>
    </lineage>
</organism>
<dbReference type="EMBL" id="LT670817">
    <property type="protein sequence ID" value="SHI07299.1"/>
    <property type="molecule type" value="Genomic_DNA"/>
</dbReference>
<evidence type="ECO:0008006" key="3">
    <source>
        <dbReference type="Google" id="ProtNLM"/>
    </source>
</evidence>
<protein>
    <recommendedName>
        <fullName evidence="3">WG containing repeat-containing protein</fullName>
    </recommendedName>
</protein>
<dbReference type="AlphaFoldDB" id="A0A1M5Y5W5"/>
<evidence type="ECO:0000313" key="1">
    <source>
        <dbReference type="EMBL" id="SHI07299.1"/>
    </source>
</evidence>
<proteinExistence type="predicted"/>
<gene>
    <name evidence="1" type="ORF">SAMN05443248_7941</name>
</gene>
<dbReference type="Proteomes" id="UP000189796">
    <property type="component" value="Chromosome I"/>
</dbReference>
<sequence length="496" mass="53506">MIRRILISIGLWLALTVTALADGQYCIVKIGDLGKNLLIGRNFHRIPGLAPVFTPTGTGARYTISSDRRLIPYGEPYPTSYLDQNPDPRSSFAFNDHWKVEPWSGRIVASAWAPHAVAVLKPGAHSFQTIGEPNYSYSPPFVLPRSHETVISRDGKAWVVGIGSLEPWKPADGLMKAGADGIAGVYDAPSIPAVIVIDTAHRLWGSLDNVNWQKLASLDKDAFGRVFDSPGANSALFVSLKSVTRISKADEGGKSVLLAETLSSTNANGADRDFAYLPQFGEVLQYARGALGEVLRHPGLSLLRQSWRKLTTRGFEPISGADDAGAAPRDAAGWRVTALKSLNVALIDGSGGLFTYDGKQVVSIKNGERTKIGKYPTFYDLPAIERTLVKTPLGLKVLSGQELVDVPIEFPSPVIMVSDWPEADRAVIFSADKVSIIDRELKVSETLTSKGIDFDSSVSGGTNPETGDLIFTGKRGTYLIVDEKRNGSDACIPNGN</sequence>
<accession>A0A1M5Y5W5</accession>
<reference evidence="1 2" key="1">
    <citation type="submission" date="2016-11" db="EMBL/GenBank/DDBJ databases">
        <authorList>
            <person name="Jaros S."/>
            <person name="Januszkiewicz K."/>
            <person name="Wedrychowicz H."/>
        </authorList>
    </citation>
    <scope>NUCLEOTIDE SEQUENCE [LARGE SCALE GENOMIC DNA]</scope>
    <source>
        <strain evidence="1 2">GAS138</strain>
    </source>
</reference>
<evidence type="ECO:0000313" key="2">
    <source>
        <dbReference type="Proteomes" id="UP000189796"/>
    </source>
</evidence>
<name>A0A1M5Y5W5_9BRAD</name>